<accession>A0A3B0P045</accession>
<evidence type="ECO:0000313" key="2">
    <source>
        <dbReference type="Proteomes" id="UP000259864"/>
    </source>
</evidence>
<sequence>MAHRMVADFTVADYSDSTIKILRSYQYHAVNIIQNMFFAKKFFNGPNNGVQKGGFVW</sequence>
<protein>
    <submittedName>
        <fullName evidence="1">Uncharacterized protein</fullName>
    </submittedName>
</protein>
<name>A0A3B0P045_9BACT</name>
<gene>
    <name evidence="1" type="ORF">NCTC10135_00169</name>
</gene>
<feature type="non-terminal residue" evidence="1">
    <location>
        <position position="57"/>
    </location>
</feature>
<dbReference type="EMBL" id="LS991949">
    <property type="protein sequence ID" value="SYV89677.1"/>
    <property type="molecule type" value="Genomic_DNA"/>
</dbReference>
<organism evidence="1 2">
    <name type="scientific">Metamycoplasma alkalescens</name>
    <dbReference type="NCBI Taxonomy" id="45363"/>
    <lineage>
        <taxon>Bacteria</taxon>
        <taxon>Bacillati</taxon>
        <taxon>Mycoplasmatota</taxon>
        <taxon>Mycoplasmoidales</taxon>
        <taxon>Metamycoplasmataceae</taxon>
        <taxon>Metamycoplasma</taxon>
    </lineage>
</organism>
<dbReference type="Proteomes" id="UP000259864">
    <property type="component" value="Chromosome 1"/>
</dbReference>
<proteinExistence type="predicted"/>
<evidence type="ECO:0000313" key="1">
    <source>
        <dbReference type="EMBL" id="SYV89677.1"/>
    </source>
</evidence>
<reference evidence="2" key="1">
    <citation type="submission" date="2018-06" db="EMBL/GenBank/DDBJ databases">
        <authorList>
            <consortium name="Pathogen Informatics"/>
        </authorList>
    </citation>
    <scope>NUCLEOTIDE SEQUENCE [LARGE SCALE GENOMIC DNA]</scope>
    <source>
        <strain evidence="2">NCTC10135</strain>
    </source>
</reference>
<dbReference type="AlphaFoldDB" id="A0A3B0P045"/>
<dbReference type="KEGG" id="mala:NCTC10135_00169"/>